<protein>
    <recommendedName>
        <fullName evidence="15 16">Type III pantothenate kinase</fullName>
        <ecNumber evidence="6 16">2.7.1.33</ecNumber>
    </recommendedName>
    <alternativeName>
        <fullName evidence="16">PanK-III</fullName>
    </alternativeName>
    <alternativeName>
        <fullName evidence="16">Pantothenic acid kinase</fullName>
    </alternativeName>
</protein>
<evidence type="ECO:0000256" key="6">
    <source>
        <dbReference type="ARBA" id="ARBA00012102"/>
    </source>
</evidence>
<sequence length="264" mass="27940">MLLAVDVRNTTTVLGVFTGSGVHASLTVQRRLRTDPAMTADEIALAFRGLLGPDVDRITAVAALSTVPSVLREMRTMLGRYWSHVPQVVVEPGVRTGVPLLVDNPKEVGADRIVNCLAAYEKFRTPCIVVDFGTSTCVDVVSGKGEFLGGVIAPGLEISMDALASRSAALRKVELVSPRHVLGKNTVEAMQSGAVIGFAGLVDGVVARIRAEVPGMESPGVVVVATGDSASLVAPESTVIDRVEPTLTLDGLQLVHERNRARRR</sequence>
<dbReference type="InterPro" id="IPR004619">
    <property type="entry name" value="Type_III_PanK"/>
</dbReference>
<evidence type="ECO:0000256" key="11">
    <source>
        <dbReference type="ARBA" id="ARBA00022840"/>
    </source>
</evidence>
<comment type="pathway">
    <text evidence="4 16">Cofactor biosynthesis; coenzyme A biosynthesis; CoA from (R)-pantothenate: step 1/5.</text>
</comment>
<dbReference type="GO" id="GO:0005737">
    <property type="term" value="C:cytoplasm"/>
    <property type="evidence" value="ECO:0007669"/>
    <property type="project" value="UniProtKB-SubCell"/>
</dbReference>
<dbReference type="GO" id="GO:0004594">
    <property type="term" value="F:pantothenate kinase activity"/>
    <property type="evidence" value="ECO:0007669"/>
    <property type="project" value="UniProtKB-UniRule"/>
</dbReference>
<evidence type="ECO:0000256" key="5">
    <source>
        <dbReference type="ARBA" id="ARBA00011738"/>
    </source>
</evidence>
<dbReference type="PANTHER" id="PTHR34265">
    <property type="entry name" value="TYPE III PANTOTHENATE KINASE"/>
    <property type="match status" value="1"/>
</dbReference>
<dbReference type="HAMAP" id="MF_01274">
    <property type="entry name" value="Pantothen_kinase_3"/>
    <property type="match status" value="1"/>
</dbReference>
<evidence type="ECO:0000256" key="4">
    <source>
        <dbReference type="ARBA" id="ARBA00005225"/>
    </source>
</evidence>
<dbReference type="NCBIfam" id="NF009845">
    <property type="entry name" value="PRK13318.1-3"/>
    <property type="match status" value="1"/>
</dbReference>
<evidence type="ECO:0000256" key="14">
    <source>
        <dbReference type="ARBA" id="ARBA00038036"/>
    </source>
</evidence>
<keyword evidence="9 16" id="KW-0547">Nucleotide-binding</keyword>
<comment type="cofactor">
    <cofactor evidence="2">
        <name>K(+)</name>
        <dbReference type="ChEBI" id="CHEBI:29103"/>
    </cofactor>
</comment>
<dbReference type="AlphaFoldDB" id="A0A1I0TTA5"/>
<evidence type="ECO:0000256" key="10">
    <source>
        <dbReference type="ARBA" id="ARBA00022777"/>
    </source>
</evidence>
<reference evidence="17 18" key="1">
    <citation type="submission" date="2016-10" db="EMBL/GenBank/DDBJ databases">
        <authorList>
            <person name="de Groot N.N."/>
        </authorList>
    </citation>
    <scope>NUCLEOTIDE SEQUENCE [LARGE SCALE GENOMIC DNA]</scope>
    <source>
        <strain evidence="17 18">DSM 44908</strain>
    </source>
</reference>
<evidence type="ECO:0000313" key="18">
    <source>
        <dbReference type="Proteomes" id="UP000182054"/>
    </source>
</evidence>
<feature type="active site" description="Proton acceptor" evidence="16">
    <location>
        <position position="111"/>
    </location>
</feature>
<evidence type="ECO:0000256" key="16">
    <source>
        <dbReference type="HAMAP-Rule" id="MF_01274"/>
    </source>
</evidence>
<dbReference type="PANTHER" id="PTHR34265:SF1">
    <property type="entry name" value="TYPE III PANTOTHENATE KINASE"/>
    <property type="match status" value="1"/>
</dbReference>
<keyword evidence="8 16" id="KW-0808">Transferase</keyword>
<feature type="binding site" evidence="16">
    <location>
        <begin position="6"/>
        <end position="13"/>
    </location>
    <ligand>
        <name>ATP</name>
        <dbReference type="ChEBI" id="CHEBI:30616"/>
    </ligand>
</feature>
<comment type="function">
    <text evidence="16">Catalyzes the phosphorylation of pantothenate (Pan), the first step in CoA biosynthesis.</text>
</comment>
<dbReference type="Gene3D" id="3.30.420.40">
    <property type="match status" value="2"/>
</dbReference>
<dbReference type="RefSeq" id="WP_068361323.1">
    <property type="nucleotide sequence ID" value="NZ_FOJN01000009.1"/>
</dbReference>
<dbReference type="SUPFAM" id="SSF53067">
    <property type="entry name" value="Actin-like ATPase domain"/>
    <property type="match status" value="2"/>
</dbReference>
<evidence type="ECO:0000256" key="8">
    <source>
        <dbReference type="ARBA" id="ARBA00022679"/>
    </source>
</evidence>
<comment type="similarity">
    <text evidence="14 16">Belongs to the type III pantothenate kinase family.</text>
</comment>
<dbReference type="InterPro" id="IPR043129">
    <property type="entry name" value="ATPase_NBD"/>
</dbReference>
<keyword evidence="16" id="KW-0479">Metal-binding</keyword>
<gene>
    <name evidence="16" type="primary">coaX</name>
    <name evidence="17" type="ORF">SAMN05444374_109127</name>
</gene>
<evidence type="ECO:0000256" key="3">
    <source>
        <dbReference type="ARBA" id="ARBA00004496"/>
    </source>
</evidence>
<comment type="catalytic activity">
    <reaction evidence="1 16">
        <text>(R)-pantothenate + ATP = (R)-4'-phosphopantothenate + ADP + H(+)</text>
        <dbReference type="Rhea" id="RHEA:16373"/>
        <dbReference type="ChEBI" id="CHEBI:10986"/>
        <dbReference type="ChEBI" id="CHEBI:15378"/>
        <dbReference type="ChEBI" id="CHEBI:29032"/>
        <dbReference type="ChEBI" id="CHEBI:30616"/>
        <dbReference type="ChEBI" id="CHEBI:456216"/>
        <dbReference type="EC" id="2.7.1.33"/>
    </reaction>
</comment>
<dbReference type="GeneID" id="85486388"/>
<evidence type="ECO:0000256" key="7">
    <source>
        <dbReference type="ARBA" id="ARBA00022490"/>
    </source>
</evidence>
<comment type="caution">
    <text evidence="16">Lacks conserved residue(s) required for the propagation of feature annotation.</text>
</comment>
<keyword evidence="10 16" id="KW-0418">Kinase</keyword>
<evidence type="ECO:0000256" key="2">
    <source>
        <dbReference type="ARBA" id="ARBA00001958"/>
    </source>
</evidence>
<feature type="binding site" evidence="16">
    <location>
        <position position="131"/>
    </location>
    <ligand>
        <name>K(+)</name>
        <dbReference type="ChEBI" id="CHEBI:29103"/>
    </ligand>
</feature>
<evidence type="ECO:0000313" key="17">
    <source>
        <dbReference type="EMBL" id="SFA54972.1"/>
    </source>
</evidence>
<organism evidence="17 18">
    <name type="scientific">Rhodococcoides kroppenstedtii</name>
    <dbReference type="NCBI Taxonomy" id="293050"/>
    <lineage>
        <taxon>Bacteria</taxon>
        <taxon>Bacillati</taxon>
        <taxon>Actinomycetota</taxon>
        <taxon>Actinomycetes</taxon>
        <taxon>Mycobacteriales</taxon>
        <taxon>Nocardiaceae</taxon>
        <taxon>Rhodococcoides</taxon>
    </lineage>
</organism>
<dbReference type="NCBIfam" id="NF009855">
    <property type="entry name" value="PRK13321.1"/>
    <property type="match status" value="1"/>
</dbReference>
<comment type="subunit">
    <text evidence="5 16">Homodimer.</text>
</comment>
<evidence type="ECO:0000256" key="12">
    <source>
        <dbReference type="ARBA" id="ARBA00022958"/>
    </source>
</evidence>
<dbReference type="GO" id="GO:0046872">
    <property type="term" value="F:metal ion binding"/>
    <property type="evidence" value="ECO:0007669"/>
    <property type="project" value="UniProtKB-KW"/>
</dbReference>
<keyword evidence="11 16" id="KW-0067">ATP-binding</keyword>
<comment type="subcellular location">
    <subcellularLocation>
        <location evidence="3 16">Cytoplasm</location>
    </subcellularLocation>
</comment>
<dbReference type="EC" id="2.7.1.33" evidence="6 16"/>
<dbReference type="Proteomes" id="UP000182054">
    <property type="component" value="Unassembled WGS sequence"/>
</dbReference>
<keyword evidence="13 16" id="KW-0173">Coenzyme A biosynthesis</keyword>
<evidence type="ECO:0000256" key="9">
    <source>
        <dbReference type="ARBA" id="ARBA00022741"/>
    </source>
</evidence>
<dbReference type="OrthoDB" id="9804707at2"/>
<keyword evidence="12 16" id="KW-0630">Potassium</keyword>
<evidence type="ECO:0000256" key="1">
    <source>
        <dbReference type="ARBA" id="ARBA00001206"/>
    </source>
</evidence>
<dbReference type="Pfam" id="PF03309">
    <property type="entry name" value="Pan_kinase"/>
    <property type="match status" value="1"/>
</dbReference>
<evidence type="ECO:0000256" key="13">
    <source>
        <dbReference type="ARBA" id="ARBA00022993"/>
    </source>
</evidence>
<dbReference type="GO" id="GO:0015937">
    <property type="term" value="P:coenzyme A biosynthetic process"/>
    <property type="evidence" value="ECO:0007669"/>
    <property type="project" value="UniProtKB-UniRule"/>
</dbReference>
<feature type="binding site" evidence="16">
    <location>
        <position position="186"/>
    </location>
    <ligand>
        <name>substrate</name>
    </ligand>
</feature>
<keyword evidence="7 16" id="KW-0963">Cytoplasm</keyword>
<proteinExistence type="inferred from homology"/>
<dbReference type="GO" id="GO:0005524">
    <property type="term" value="F:ATP binding"/>
    <property type="evidence" value="ECO:0007669"/>
    <property type="project" value="UniProtKB-UniRule"/>
</dbReference>
<comment type="cofactor">
    <cofactor evidence="16">
        <name>NH4(+)</name>
        <dbReference type="ChEBI" id="CHEBI:28938"/>
    </cofactor>
    <cofactor evidence="16">
        <name>K(+)</name>
        <dbReference type="ChEBI" id="CHEBI:29103"/>
    </cofactor>
    <text evidence="16">A monovalent cation. Ammonium or potassium.</text>
</comment>
<dbReference type="EMBL" id="FOJN01000009">
    <property type="protein sequence ID" value="SFA54972.1"/>
    <property type="molecule type" value="Genomic_DNA"/>
</dbReference>
<name>A0A1I0TTA5_9NOCA</name>
<evidence type="ECO:0000256" key="15">
    <source>
        <dbReference type="ARBA" id="ARBA00040883"/>
    </source>
</evidence>
<dbReference type="NCBIfam" id="TIGR00671">
    <property type="entry name" value="baf"/>
    <property type="match status" value="1"/>
</dbReference>
<dbReference type="CDD" id="cd24015">
    <property type="entry name" value="ASKHA_NBD_PanK-III"/>
    <property type="match status" value="1"/>
</dbReference>
<dbReference type="UniPathway" id="UPA00241">
    <property type="reaction ID" value="UER00352"/>
</dbReference>
<feature type="binding site" evidence="16">
    <location>
        <position position="134"/>
    </location>
    <ligand>
        <name>ATP</name>
        <dbReference type="ChEBI" id="CHEBI:30616"/>
    </ligand>
</feature>
<feature type="binding site" evidence="16">
    <location>
        <begin position="109"/>
        <end position="112"/>
    </location>
    <ligand>
        <name>substrate</name>
    </ligand>
</feature>
<accession>A0A1I0TTA5</accession>